<comment type="caution">
    <text evidence="4">The sequence shown here is derived from an EMBL/GenBank/DDBJ whole genome shotgun (WGS) entry which is preliminary data.</text>
</comment>
<feature type="DNA-binding region" description="H-T-H motif" evidence="2">
    <location>
        <begin position="34"/>
        <end position="53"/>
    </location>
</feature>
<dbReference type="EMBL" id="DSTK01000011">
    <property type="protein sequence ID" value="HFK96242.1"/>
    <property type="molecule type" value="Genomic_DNA"/>
</dbReference>
<dbReference type="Pfam" id="PF00440">
    <property type="entry name" value="TetR_N"/>
    <property type="match status" value="1"/>
</dbReference>
<proteinExistence type="predicted"/>
<gene>
    <name evidence="4" type="ORF">ENS06_02830</name>
</gene>
<dbReference type="SUPFAM" id="SSF48498">
    <property type="entry name" value="Tetracyclin repressor-like, C-terminal domain"/>
    <property type="match status" value="1"/>
</dbReference>
<dbReference type="PANTHER" id="PTHR30055:SF195">
    <property type="entry name" value="FATTY ACID METABOLISM REGULATOR PROTEIN"/>
    <property type="match status" value="1"/>
</dbReference>
<evidence type="ECO:0000313" key="4">
    <source>
        <dbReference type="EMBL" id="HFK96242.1"/>
    </source>
</evidence>
<dbReference type="Gene3D" id="1.10.357.10">
    <property type="entry name" value="Tetracycline Repressor, domain 2"/>
    <property type="match status" value="1"/>
</dbReference>
<dbReference type="PRINTS" id="PR00455">
    <property type="entry name" value="HTHTETR"/>
</dbReference>
<name>A0A831ZWG7_9BACT</name>
<dbReference type="PROSITE" id="PS50977">
    <property type="entry name" value="HTH_TETR_2"/>
    <property type="match status" value="1"/>
</dbReference>
<keyword evidence="1 2" id="KW-0238">DNA-binding</keyword>
<dbReference type="InterPro" id="IPR009057">
    <property type="entry name" value="Homeodomain-like_sf"/>
</dbReference>
<dbReference type="Gene3D" id="1.10.10.60">
    <property type="entry name" value="Homeodomain-like"/>
    <property type="match status" value="1"/>
</dbReference>
<evidence type="ECO:0000256" key="2">
    <source>
        <dbReference type="PROSITE-ProRule" id="PRU00335"/>
    </source>
</evidence>
<dbReference type="InterPro" id="IPR013570">
    <property type="entry name" value="Tscrpt_reg_YsiA_C"/>
</dbReference>
<dbReference type="InterPro" id="IPR001647">
    <property type="entry name" value="HTH_TetR"/>
</dbReference>
<sequence>MAHERIPHKNSDKRRRILDAAVKVFAEKGFFQARVSDIARLAGVADGTIYLYFKNKDDLLISIFEEKMKEINVKFRDALATEKDPVQRFRRLIAMHLAGFQAYPELAAVLQVELRQSSRFMREYKKVELKNYLDLMGDVVREGQHQGVFRQDIPLGLVKRFVFGALDEVVSTWVLAGRPYDLESLADPLVDLFLNGLREGAAAAASKDVMARSG</sequence>
<accession>A0A831ZWG7</accession>
<dbReference type="InterPro" id="IPR036271">
    <property type="entry name" value="Tet_transcr_reg_TetR-rel_C_sf"/>
</dbReference>
<reference evidence="4" key="1">
    <citation type="journal article" date="2020" name="mSystems">
        <title>Genome- and Community-Level Interaction Insights into Carbon Utilization and Element Cycling Functions of Hydrothermarchaeota in Hydrothermal Sediment.</title>
        <authorList>
            <person name="Zhou Z."/>
            <person name="Liu Y."/>
            <person name="Xu W."/>
            <person name="Pan J."/>
            <person name="Luo Z.H."/>
            <person name="Li M."/>
        </authorList>
    </citation>
    <scope>NUCLEOTIDE SEQUENCE [LARGE SCALE GENOMIC DNA]</scope>
    <source>
        <strain evidence="4">SpSt-456</strain>
    </source>
</reference>
<organism evidence="4">
    <name type="scientific">Desulfacinum infernum</name>
    <dbReference type="NCBI Taxonomy" id="35837"/>
    <lineage>
        <taxon>Bacteria</taxon>
        <taxon>Pseudomonadati</taxon>
        <taxon>Thermodesulfobacteriota</taxon>
        <taxon>Syntrophobacteria</taxon>
        <taxon>Syntrophobacterales</taxon>
        <taxon>Syntrophobacteraceae</taxon>
        <taxon>Desulfacinum</taxon>
    </lineage>
</organism>
<evidence type="ECO:0000259" key="3">
    <source>
        <dbReference type="PROSITE" id="PS50977"/>
    </source>
</evidence>
<dbReference type="PANTHER" id="PTHR30055">
    <property type="entry name" value="HTH-TYPE TRANSCRIPTIONAL REGULATOR RUTR"/>
    <property type="match status" value="1"/>
</dbReference>
<dbReference type="InterPro" id="IPR050109">
    <property type="entry name" value="HTH-type_TetR-like_transc_reg"/>
</dbReference>
<dbReference type="GO" id="GO:0003700">
    <property type="term" value="F:DNA-binding transcription factor activity"/>
    <property type="evidence" value="ECO:0007669"/>
    <property type="project" value="TreeGrafter"/>
</dbReference>
<feature type="domain" description="HTH tetR-type" evidence="3">
    <location>
        <begin position="11"/>
        <end position="71"/>
    </location>
</feature>
<dbReference type="GO" id="GO:0000976">
    <property type="term" value="F:transcription cis-regulatory region binding"/>
    <property type="evidence" value="ECO:0007669"/>
    <property type="project" value="TreeGrafter"/>
</dbReference>
<dbReference type="SUPFAM" id="SSF46689">
    <property type="entry name" value="Homeodomain-like"/>
    <property type="match status" value="1"/>
</dbReference>
<dbReference type="Pfam" id="PF08359">
    <property type="entry name" value="TetR_C_4"/>
    <property type="match status" value="1"/>
</dbReference>
<dbReference type="AlphaFoldDB" id="A0A831ZWG7"/>
<protein>
    <submittedName>
        <fullName evidence="4">TetR/AcrR family transcriptional regulator</fullName>
    </submittedName>
</protein>
<evidence type="ECO:0000256" key="1">
    <source>
        <dbReference type="ARBA" id="ARBA00023125"/>
    </source>
</evidence>